<evidence type="ECO:0000313" key="9">
    <source>
        <dbReference type="Proteomes" id="UP000001520"/>
    </source>
</evidence>
<sequence length="180" mass="20806">MIVTAVAKRYASALFDYAKEKGIIDTVLDELKGLVELFETSEDFKQFVKNPLIKKEDKEKVFKKLFDDGKISEALYNFMMILIEKGRLNLLVEIYSYYRYLLMEEKGEVDAYVKVADEYDDRIKNEIKSALERVTAKKVNLNIEVEKDILGGFIAQVKSDLYDVSIAGQLKRLKDVLLKI</sequence>
<dbReference type="PRINTS" id="PR00125">
    <property type="entry name" value="ATPASEDELTA"/>
</dbReference>
<protein>
    <recommendedName>
        <fullName evidence="7">ATP synthase subunit delta</fullName>
    </recommendedName>
    <alternativeName>
        <fullName evidence="7">ATP synthase F(1) sector subunit delta</fullName>
    </alternativeName>
    <alternativeName>
        <fullName evidence="7">F-type ATPase subunit delta</fullName>
        <shortName evidence="7">F-ATPase subunit delta</shortName>
    </alternativeName>
</protein>
<gene>
    <name evidence="7 8" type="primary">atpH</name>
    <name evidence="8" type="ordered locus">DEFDS_1889</name>
</gene>
<keyword evidence="6 7" id="KW-0066">ATP synthesis</keyword>
<dbReference type="InterPro" id="IPR000711">
    <property type="entry name" value="ATPase_OSCP/dsu"/>
</dbReference>
<dbReference type="GO" id="GO:0046933">
    <property type="term" value="F:proton-transporting ATP synthase activity, rotational mechanism"/>
    <property type="evidence" value="ECO:0007669"/>
    <property type="project" value="UniProtKB-UniRule"/>
</dbReference>
<dbReference type="eggNOG" id="COG0712">
    <property type="taxonomic scope" value="Bacteria"/>
</dbReference>
<dbReference type="STRING" id="639282.DEFDS_1889"/>
<keyword evidence="5 7" id="KW-0472">Membrane</keyword>
<keyword evidence="7" id="KW-0139">CF(1)</keyword>
<dbReference type="InterPro" id="IPR026015">
    <property type="entry name" value="ATP_synth_OSCP/delta_N_sf"/>
</dbReference>
<keyword evidence="7" id="KW-0997">Cell inner membrane</keyword>
<organism evidence="8 9">
    <name type="scientific">Deferribacter desulfuricans (strain DSM 14783 / JCM 11476 / NBRC 101012 / SSM1)</name>
    <dbReference type="NCBI Taxonomy" id="639282"/>
    <lineage>
        <taxon>Bacteria</taxon>
        <taxon>Pseudomonadati</taxon>
        <taxon>Deferribacterota</taxon>
        <taxon>Deferribacteres</taxon>
        <taxon>Deferribacterales</taxon>
        <taxon>Deferribacteraceae</taxon>
        <taxon>Deferribacter</taxon>
    </lineage>
</organism>
<keyword evidence="4 7" id="KW-0406">Ion transport</keyword>
<dbReference type="HOGENOM" id="CLU_085114_4_0_0"/>
<evidence type="ECO:0000256" key="1">
    <source>
        <dbReference type="ARBA" id="ARBA00004370"/>
    </source>
</evidence>
<comment type="subcellular location">
    <subcellularLocation>
        <location evidence="7">Cell inner membrane</location>
        <topology evidence="7">Peripheral membrane protein</topology>
    </subcellularLocation>
    <subcellularLocation>
        <location evidence="1">Membrane</location>
    </subcellularLocation>
</comment>
<dbReference type="Gene3D" id="1.10.520.20">
    <property type="entry name" value="N-terminal domain of the delta subunit of the F1F0-ATP synthase"/>
    <property type="match status" value="1"/>
</dbReference>
<keyword evidence="3 7" id="KW-0375">Hydrogen ion transport</keyword>
<dbReference type="SUPFAM" id="SSF47928">
    <property type="entry name" value="N-terminal domain of the delta subunit of the F1F0-ATP synthase"/>
    <property type="match status" value="1"/>
</dbReference>
<dbReference type="EMBL" id="AP011529">
    <property type="protein sequence ID" value="BAI81341.1"/>
    <property type="molecule type" value="Genomic_DNA"/>
</dbReference>
<comment type="subunit">
    <text evidence="7">F-type ATPases have 2 components, F(1) - the catalytic core - and F(0) - the membrane proton channel. F(1) has five subunits: alpha(3), beta(3), gamma(1), delta(1), epsilon(1). F(0) has three main subunits: a(1), b(2) and c(10-14). The alpha and beta chains form an alternating ring which encloses part of the gamma chain. F(1) is attached to F(0) by a central stalk formed by the gamma and epsilon chains, while a peripheral stalk is formed by the delta and b chains.</text>
</comment>
<evidence type="ECO:0000256" key="6">
    <source>
        <dbReference type="ARBA" id="ARBA00023310"/>
    </source>
</evidence>
<keyword evidence="2 7" id="KW-0813">Transport</keyword>
<dbReference type="OrthoDB" id="9802471at2"/>
<dbReference type="HAMAP" id="MF_01416">
    <property type="entry name" value="ATP_synth_delta_bact"/>
    <property type="match status" value="1"/>
</dbReference>
<dbReference type="GO" id="GO:0045259">
    <property type="term" value="C:proton-transporting ATP synthase complex"/>
    <property type="evidence" value="ECO:0007669"/>
    <property type="project" value="UniProtKB-KW"/>
</dbReference>
<evidence type="ECO:0000313" key="8">
    <source>
        <dbReference type="EMBL" id="BAI81341.1"/>
    </source>
</evidence>
<reference evidence="8 9" key="1">
    <citation type="journal article" date="2010" name="DNA Res.">
        <title>Bacterial lifestyle in a deep-sea hydrothermal vent chimney revealed by the genome sequence of the thermophilic bacterium Deferribacter desulfuricans SSM1.</title>
        <authorList>
            <person name="Takaki Y."/>
            <person name="Shimamura S."/>
            <person name="Nakagawa S."/>
            <person name="Fukuhara Y."/>
            <person name="Horikawa H."/>
            <person name="Ankai A."/>
            <person name="Harada T."/>
            <person name="Hosoyama A."/>
            <person name="Oguchi A."/>
            <person name="Fukui S."/>
            <person name="Fujita N."/>
            <person name="Takami H."/>
            <person name="Takai K."/>
        </authorList>
    </citation>
    <scope>NUCLEOTIDE SEQUENCE [LARGE SCALE GENOMIC DNA]</scope>
    <source>
        <strain evidence="9">DSM 14783 / JCM 11476 / NBRC 101012 / SSM1</strain>
    </source>
</reference>
<evidence type="ECO:0000256" key="4">
    <source>
        <dbReference type="ARBA" id="ARBA00023065"/>
    </source>
</evidence>
<keyword evidence="7" id="KW-1003">Cell membrane</keyword>
<dbReference type="AlphaFoldDB" id="D3P9F1"/>
<accession>D3P9F1</accession>
<keyword evidence="9" id="KW-1185">Reference proteome</keyword>
<evidence type="ECO:0000256" key="2">
    <source>
        <dbReference type="ARBA" id="ARBA00022448"/>
    </source>
</evidence>
<dbReference type="GO" id="GO:0016787">
    <property type="term" value="F:hydrolase activity"/>
    <property type="evidence" value="ECO:0007669"/>
    <property type="project" value="UniProtKB-KW"/>
</dbReference>
<dbReference type="GO" id="GO:0005886">
    <property type="term" value="C:plasma membrane"/>
    <property type="evidence" value="ECO:0007669"/>
    <property type="project" value="UniProtKB-SubCell"/>
</dbReference>
<dbReference type="Proteomes" id="UP000001520">
    <property type="component" value="Chromosome"/>
</dbReference>
<dbReference type="NCBIfam" id="TIGR01145">
    <property type="entry name" value="ATP_synt_delta"/>
    <property type="match status" value="1"/>
</dbReference>
<comment type="similarity">
    <text evidence="7">Belongs to the ATPase delta chain family.</text>
</comment>
<dbReference type="KEGG" id="ddf:DEFDS_1889"/>
<comment type="function">
    <text evidence="7">This protein is part of the stalk that links CF(0) to CF(1). It either transmits conformational changes from CF(0) to CF(1) or is implicated in proton conduction.</text>
</comment>
<evidence type="ECO:0000256" key="7">
    <source>
        <dbReference type="HAMAP-Rule" id="MF_01416"/>
    </source>
</evidence>
<comment type="function">
    <text evidence="7">F(1)F(0) ATP synthase produces ATP from ADP in the presence of a proton or sodium gradient. F-type ATPases consist of two structural domains, F(1) containing the extramembraneous catalytic core and F(0) containing the membrane proton channel, linked together by a central stalk and a peripheral stalk. During catalysis, ATP synthesis in the catalytic domain of F(1) is coupled via a rotary mechanism of the central stalk subunits to proton translocation.</text>
</comment>
<proteinExistence type="inferred from homology"/>
<keyword evidence="8" id="KW-0378">Hydrolase</keyword>
<dbReference type="Pfam" id="PF00213">
    <property type="entry name" value="OSCP"/>
    <property type="match status" value="1"/>
</dbReference>
<evidence type="ECO:0000256" key="5">
    <source>
        <dbReference type="ARBA" id="ARBA00023136"/>
    </source>
</evidence>
<name>D3P9F1_DEFDS</name>
<dbReference type="RefSeq" id="WP_013008586.1">
    <property type="nucleotide sequence ID" value="NC_013939.1"/>
</dbReference>
<dbReference type="PANTHER" id="PTHR11910">
    <property type="entry name" value="ATP SYNTHASE DELTA CHAIN"/>
    <property type="match status" value="1"/>
</dbReference>
<evidence type="ECO:0000256" key="3">
    <source>
        <dbReference type="ARBA" id="ARBA00022781"/>
    </source>
</evidence>